<evidence type="ECO:0000313" key="6">
    <source>
        <dbReference type="Proteomes" id="UP001258945"/>
    </source>
</evidence>
<dbReference type="Gene3D" id="3.40.1350.10">
    <property type="match status" value="1"/>
</dbReference>
<dbReference type="Proteomes" id="UP001258945">
    <property type="component" value="Unassembled WGS sequence"/>
</dbReference>
<gene>
    <name evidence="5" type="ORF">RQ831_18340</name>
</gene>
<protein>
    <submittedName>
        <fullName evidence="5">VRR-NUC domain-containing protein</fullName>
    </submittedName>
</protein>
<dbReference type="EMBL" id="JAVVDO010000041">
    <property type="protein sequence ID" value="MDT8333016.1"/>
    <property type="molecule type" value="Genomic_DNA"/>
</dbReference>
<reference evidence="5 6" key="1">
    <citation type="journal article" date="2019" name="Microb. Pathog.">
        <title>Comparison of VITEK 2, MALDI-TOF MS, 16S rRNA gene sequencing, and whole-genome sequencing for identification of Roseomonas mucosa.</title>
        <authorList>
            <person name="Rudolph W.W."/>
            <person name="Gunzer F."/>
            <person name="Trauth M."/>
            <person name="Bunk B."/>
            <person name="Bigge R."/>
            <person name="Schrottner P."/>
        </authorList>
    </citation>
    <scope>NUCLEOTIDE SEQUENCE [LARGE SCALE GENOMIC DNA]</scope>
    <source>
        <strain evidence="5 6">DSM 103800</strain>
    </source>
</reference>
<comment type="cofactor">
    <cofactor evidence="1">
        <name>Mg(2+)</name>
        <dbReference type="ChEBI" id="CHEBI:18420"/>
    </cofactor>
</comment>
<evidence type="ECO:0000256" key="3">
    <source>
        <dbReference type="ARBA" id="ARBA00022801"/>
    </source>
</evidence>
<dbReference type="Pfam" id="PF08774">
    <property type="entry name" value="VRR_NUC"/>
    <property type="match status" value="1"/>
</dbReference>
<evidence type="ECO:0000313" key="5">
    <source>
        <dbReference type="EMBL" id="MDT8333016.1"/>
    </source>
</evidence>
<evidence type="ECO:0000259" key="4">
    <source>
        <dbReference type="SMART" id="SM00990"/>
    </source>
</evidence>
<evidence type="ECO:0000256" key="1">
    <source>
        <dbReference type="ARBA" id="ARBA00001946"/>
    </source>
</evidence>
<feature type="domain" description="VRR-NUC" evidence="4">
    <location>
        <begin position="39"/>
        <end position="136"/>
    </location>
</feature>
<comment type="caution">
    <text evidence="5">The sequence shown here is derived from an EMBL/GenBank/DDBJ whole genome shotgun (WGS) entry which is preliminary data.</text>
</comment>
<keyword evidence="2" id="KW-0540">Nuclease</keyword>
<accession>A0ABU3MJN0</accession>
<dbReference type="InterPro" id="IPR011856">
    <property type="entry name" value="tRNA_endonuc-like_dom_sf"/>
</dbReference>
<proteinExistence type="predicted"/>
<sequence>MLEQHDVPLADEIDRLETLDLLSRKPRRLPKPPKGAPIPTEDQVQKAVIKLVERHGGRAVAVENETKRKLGRNAMFARRARGVVAGTSDLFTFWKNGVCVPVECKRPGGAVRPEQDDFLSLMERLGFAAGIVCSVDEAEALFRRAGVIA</sequence>
<keyword evidence="3" id="KW-0378">Hydrolase</keyword>
<dbReference type="RefSeq" id="WP_314284054.1">
    <property type="nucleotide sequence ID" value="NZ_JAVVDO010000041.1"/>
</dbReference>
<dbReference type="InterPro" id="IPR014883">
    <property type="entry name" value="VRR_NUC"/>
</dbReference>
<name>A0ABU3MJN0_9PROT</name>
<dbReference type="SMART" id="SM00990">
    <property type="entry name" value="VRR_NUC"/>
    <property type="match status" value="1"/>
</dbReference>
<keyword evidence="6" id="KW-1185">Reference proteome</keyword>
<organism evidence="5 6">
    <name type="scientific">Roseomonas gilardii</name>
    <dbReference type="NCBI Taxonomy" id="257708"/>
    <lineage>
        <taxon>Bacteria</taxon>
        <taxon>Pseudomonadati</taxon>
        <taxon>Pseudomonadota</taxon>
        <taxon>Alphaproteobacteria</taxon>
        <taxon>Acetobacterales</taxon>
        <taxon>Roseomonadaceae</taxon>
        <taxon>Roseomonas</taxon>
    </lineage>
</organism>
<evidence type="ECO:0000256" key="2">
    <source>
        <dbReference type="ARBA" id="ARBA00022722"/>
    </source>
</evidence>